<comment type="caution">
    <text evidence="5">The sequence shown here is derived from an EMBL/GenBank/DDBJ whole genome shotgun (WGS) entry which is preliminary data.</text>
</comment>
<dbReference type="EMBL" id="JBAWKS010000001">
    <property type="protein sequence ID" value="MEI4548291.1"/>
    <property type="molecule type" value="Genomic_DNA"/>
</dbReference>
<dbReference type="Pfam" id="PF00400">
    <property type="entry name" value="WD40"/>
    <property type="match status" value="2"/>
</dbReference>
<feature type="repeat" description="WD" evidence="3">
    <location>
        <begin position="198"/>
        <end position="239"/>
    </location>
</feature>
<dbReference type="Gene3D" id="2.130.10.10">
    <property type="entry name" value="YVTN repeat-like/Quinoprotein amine dehydrogenase"/>
    <property type="match status" value="2"/>
</dbReference>
<sequence length="326" mass="36292">MKPFSITLLIFTLFTLTACDNTDVVPNNAQEHAVQGSYAAALNSNGSLAVVSSINHGISVWNLNDNALLYQWSHQQSEDNLVLAIDISDDNKFAVTADRTNFAVWSLENGENIGFWKIQESSIRDIAISNNGRYVLYGRGDGKVIHIDLTTGRRIEFLGHTEKINAVDLSPNGYYALTGANDYTAYLWDTRSAQVVHRFNHPSRVTQVSLDREGRRAFTADSKKQASVWNLQTGEQISNLQFRARQKVFSAVRFSPDANQLLTGSPARTIALWDANSGKELQTWQVAPRKDSRPKSAVVYDIAFSDNGQIISESSNGLSETWQMNK</sequence>
<dbReference type="SMART" id="SM00320">
    <property type="entry name" value="WD40"/>
    <property type="match status" value="7"/>
</dbReference>
<dbReference type="PANTHER" id="PTHR19879:SF9">
    <property type="entry name" value="TRANSCRIPTION INITIATION FACTOR TFIID SUBUNIT 5"/>
    <property type="match status" value="1"/>
</dbReference>
<dbReference type="Proteomes" id="UP001382455">
    <property type="component" value="Unassembled WGS sequence"/>
</dbReference>
<dbReference type="InterPro" id="IPR019775">
    <property type="entry name" value="WD40_repeat_CS"/>
</dbReference>
<dbReference type="InterPro" id="IPR015943">
    <property type="entry name" value="WD40/YVTN_repeat-like_dom_sf"/>
</dbReference>
<gene>
    <name evidence="5" type="ORF">WAE96_01030</name>
</gene>
<keyword evidence="2" id="KW-0677">Repeat</keyword>
<dbReference type="PROSITE" id="PS50294">
    <property type="entry name" value="WD_REPEATS_REGION"/>
    <property type="match status" value="2"/>
</dbReference>
<evidence type="ECO:0008006" key="7">
    <source>
        <dbReference type="Google" id="ProtNLM"/>
    </source>
</evidence>
<dbReference type="PANTHER" id="PTHR19879">
    <property type="entry name" value="TRANSCRIPTION INITIATION FACTOR TFIID"/>
    <property type="match status" value="1"/>
</dbReference>
<protein>
    <recommendedName>
        <fullName evidence="7">Translation initiation factor beta propellor-like domain-containing protein</fullName>
    </recommendedName>
</protein>
<dbReference type="PROSITE" id="PS50082">
    <property type="entry name" value="WD_REPEATS_2"/>
    <property type="match status" value="3"/>
</dbReference>
<keyword evidence="1 3" id="KW-0853">WD repeat</keyword>
<proteinExistence type="predicted"/>
<dbReference type="RefSeq" id="WP_336434305.1">
    <property type="nucleotide sequence ID" value="NZ_JBAWKS010000001.1"/>
</dbReference>
<reference evidence="5 6" key="1">
    <citation type="submission" date="2023-12" db="EMBL/GenBank/DDBJ databases">
        <title>Friends and Foes: Symbiotic and Algicidal bacterial influence on Karenia brevis blooms.</title>
        <authorList>
            <person name="Fei C."/>
            <person name="Mohamed A.R."/>
            <person name="Booker A."/>
            <person name="Arshad M."/>
            <person name="Klass S."/>
            <person name="Ahn S."/>
            <person name="Gilbert P.M."/>
            <person name="Heil C.A."/>
            <person name="Martinez J.M."/>
            <person name="Amin S.A."/>
        </authorList>
    </citation>
    <scope>NUCLEOTIDE SEQUENCE [LARGE SCALE GENOMIC DNA]</scope>
    <source>
        <strain evidence="5 6">CE15</strain>
    </source>
</reference>
<feature type="signal peptide" evidence="4">
    <location>
        <begin position="1"/>
        <end position="18"/>
    </location>
</feature>
<dbReference type="InterPro" id="IPR001680">
    <property type="entry name" value="WD40_rpt"/>
</dbReference>
<organism evidence="5 6">
    <name type="scientific">Pseudoalteromonas spongiae</name>
    <dbReference type="NCBI Taxonomy" id="298657"/>
    <lineage>
        <taxon>Bacteria</taxon>
        <taxon>Pseudomonadati</taxon>
        <taxon>Pseudomonadota</taxon>
        <taxon>Gammaproteobacteria</taxon>
        <taxon>Alteromonadales</taxon>
        <taxon>Pseudoalteromonadaceae</taxon>
        <taxon>Pseudoalteromonas</taxon>
    </lineage>
</organism>
<evidence type="ECO:0000313" key="5">
    <source>
        <dbReference type="EMBL" id="MEI4548291.1"/>
    </source>
</evidence>
<dbReference type="PROSITE" id="PS00678">
    <property type="entry name" value="WD_REPEATS_1"/>
    <property type="match status" value="1"/>
</dbReference>
<name>A0ABU8EPX3_9GAMM</name>
<dbReference type="PROSITE" id="PS51257">
    <property type="entry name" value="PROKAR_LIPOPROTEIN"/>
    <property type="match status" value="1"/>
</dbReference>
<accession>A0ABU8EPX3</accession>
<keyword evidence="6" id="KW-1185">Reference proteome</keyword>
<evidence type="ECO:0000256" key="4">
    <source>
        <dbReference type="SAM" id="SignalP"/>
    </source>
</evidence>
<dbReference type="InterPro" id="IPR011047">
    <property type="entry name" value="Quinoprotein_ADH-like_sf"/>
</dbReference>
<evidence type="ECO:0000256" key="3">
    <source>
        <dbReference type="PROSITE-ProRule" id="PRU00221"/>
    </source>
</evidence>
<evidence type="ECO:0000256" key="1">
    <source>
        <dbReference type="ARBA" id="ARBA00022574"/>
    </source>
</evidence>
<feature type="repeat" description="WD" evidence="3">
    <location>
        <begin position="157"/>
        <end position="198"/>
    </location>
</feature>
<evidence type="ECO:0000313" key="6">
    <source>
        <dbReference type="Proteomes" id="UP001382455"/>
    </source>
</evidence>
<feature type="repeat" description="WD" evidence="3">
    <location>
        <begin position="242"/>
        <end position="283"/>
    </location>
</feature>
<dbReference type="SUPFAM" id="SSF50998">
    <property type="entry name" value="Quinoprotein alcohol dehydrogenase-like"/>
    <property type="match status" value="1"/>
</dbReference>
<keyword evidence="4" id="KW-0732">Signal</keyword>
<evidence type="ECO:0000256" key="2">
    <source>
        <dbReference type="ARBA" id="ARBA00022737"/>
    </source>
</evidence>
<feature type="chain" id="PRO_5045569513" description="Translation initiation factor beta propellor-like domain-containing protein" evidence="4">
    <location>
        <begin position="19"/>
        <end position="326"/>
    </location>
</feature>